<reference evidence="2" key="1">
    <citation type="submission" date="2023-10" db="EMBL/GenBank/DDBJ databases">
        <authorList>
            <person name="Chen Y."/>
            <person name="Shah S."/>
            <person name="Dougan E. K."/>
            <person name="Thang M."/>
            <person name="Chan C."/>
        </authorList>
    </citation>
    <scope>NUCLEOTIDE SEQUENCE [LARGE SCALE GENOMIC DNA]</scope>
</reference>
<evidence type="ECO:0000313" key="3">
    <source>
        <dbReference type="Proteomes" id="UP001189429"/>
    </source>
</evidence>
<proteinExistence type="predicted"/>
<feature type="compositionally biased region" description="Low complexity" evidence="1">
    <location>
        <begin position="31"/>
        <end position="43"/>
    </location>
</feature>
<protein>
    <submittedName>
        <fullName evidence="2">Uncharacterized protein</fullName>
    </submittedName>
</protein>
<accession>A0ABN9T762</accession>
<sequence>MSGTFALGEAEREFWNATRRFDRPGLPSPPAAALGPSGAAASGKWPRADSPGFLTMCPLDIGFCQDSISPAFRNGSSILATLRQLADCSMDIREMPPMQVVLHDEKFFSVSNRRLCLYRLCQLLGLLRAVKVQLLQGPPPHFEQKLTTPCEGAWVRVRGDGRICGRTLEETTFGREELLSPASPG</sequence>
<organism evidence="2 3">
    <name type="scientific">Prorocentrum cordatum</name>
    <dbReference type="NCBI Taxonomy" id="2364126"/>
    <lineage>
        <taxon>Eukaryota</taxon>
        <taxon>Sar</taxon>
        <taxon>Alveolata</taxon>
        <taxon>Dinophyceae</taxon>
        <taxon>Prorocentrales</taxon>
        <taxon>Prorocentraceae</taxon>
        <taxon>Prorocentrum</taxon>
    </lineage>
</organism>
<comment type="caution">
    <text evidence="2">The sequence shown here is derived from an EMBL/GenBank/DDBJ whole genome shotgun (WGS) entry which is preliminary data.</text>
</comment>
<feature type="region of interest" description="Disordered" evidence="1">
    <location>
        <begin position="20"/>
        <end position="44"/>
    </location>
</feature>
<gene>
    <name evidence="2" type="ORF">PCOR1329_LOCUS36073</name>
</gene>
<name>A0ABN9T762_9DINO</name>
<evidence type="ECO:0000313" key="2">
    <source>
        <dbReference type="EMBL" id="CAK0840709.1"/>
    </source>
</evidence>
<dbReference type="Proteomes" id="UP001189429">
    <property type="component" value="Unassembled WGS sequence"/>
</dbReference>
<dbReference type="EMBL" id="CAUYUJ010014394">
    <property type="protein sequence ID" value="CAK0840709.1"/>
    <property type="molecule type" value="Genomic_DNA"/>
</dbReference>
<keyword evidence="3" id="KW-1185">Reference proteome</keyword>
<evidence type="ECO:0000256" key="1">
    <source>
        <dbReference type="SAM" id="MobiDB-lite"/>
    </source>
</evidence>